<dbReference type="Pfam" id="PF22182">
    <property type="entry name" value="DUF6945"/>
    <property type="match status" value="1"/>
</dbReference>
<organism evidence="2">
    <name type="scientific">Vibrio phage P018-4</name>
    <dbReference type="NCBI Taxonomy" id="3229728"/>
    <lineage>
        <taxon>Viruses</taxon>
        <taxon>Duplodnaviria</taxon>
        <taxon>Heunggongvirae</taxon>
        <taxon>Uroviricota</taxon>
        <taxon>Caudoviricetes</taxon>
    </lineage>
</organism>
<proteinExistence type="predicted"/>
<sequence length="191" mass="22564">MIRNKPDKDVLTSTYWRGIDRLLNASHWVDLDGVEHKLSSGLKLYYNYRVKRYRFFKNNGCNYNESNKTVAKVLGQGLETVRKNYNPQLRSMGLLVTVGKFSENNINYVINDLSTLNGWLINKHVSETRLKSIEYEKKDSFTWEDMKVLEHNQRVAANLKIDSEKKRTVIDYDEYREFLEFKSGKVEHNDK</sequence>
<feature type="domain" description="DUF6945" evidence="1">
    <location>
        <begin position="23"/>
        <end position="103"/>
    </location>
</feature>
<reference evidence="2" key="1">
    <citation type="submission" date="2024-06" db="EMBL/GenBank/DDBJ databases">
        <authorList>
            <person name="Yang R."/>
        </authorList>
    </citation>
    <scope>NUCLEOTIDE SEQUENCE</scope>
</reference>
<accession>A0AB39AJX9</accession>
<protein>
    <recommendedName>
        <fullName evidence="1">DUF6945 domain-containing protein</fullName>
    </recommendedName>
</protein>
<evidence type="ECO:0000259" key="1">
    <source>
        <dbReference type="Pfam" id="PF22182"/>
    </source>
</evidence>
<evidence type="ECO:0000313" key="2">
    <source>
        <dbReference type="EMBL" id="XDG30934.1"/>
    </source>
</evidence>
<dbReference type="InterPro" id="IPR054027">
    <property type="entry name" value="DUF6945"/>
</dbReference>
<dbReference type="EMBL" id="PP934186">
    <property type="protein sequence ID" value="XDG30934.1"/>
    <property type="molecule type" value="Genomic_DNA"/>
</dbReference>
<name>A0AB39AJX9_9CAUD</name>